<evidence type="ECO:0000313" key="4">
    <source>
        <dbReference type="Proteomes" id="UP000294200"/>
    </source>
</evidence>
<feature type="transmembrane region" description="Helical" evidence="1">
    <location>
        <begin position="213"/>
        <end position="232"/>
    </location>
</feature>
<feature type="domain" description="Inositolphosphotransferase Aur1/Ipt1" evidence="2">
    <location>
        <begin position="97"/>
        <end position="279"/>
    </location>
</feature>
<reference evidence="3 4" key="1">
    <citation type="submission" date="2017-02" db="EMBL/GenBank/DDBJ databases">
        <title>Paraburkholderia sophoroidis sp. nov. and Paraburkholderia steynii sp. nov. rhizobial symbionts of the fynbos legume Hypocalyptus sophoroides.</title>
        <authorList>
            <person name="Steenkamp E.T."/>
            <person name="Beukes C.W."/>
            <person name="Van Zyl E."/>
            <person name="Avontuur J."/>
            <person name="Chan W.Y."/>
            <person name="Hassen A."/>
            <person name="Palmer M."/>
            <person name="Mthombeni L."/>
            <person name="Phalane F."/>
            <person name="Sereme K."/>
            <person name="Venter S.N."/>
        </authorList>
    </citation>
    <scope>NUCLEOTIDE SEQUENCE [LARGE SCALE GENOMIC DNA]</scope>
    <source>
        <strain evidence="3 4">HC1.1ba</strain>
    </source>
</reference>
<comment type="caution">
    <text evidence="3">The sequence shown here is derived from an EMBL/GenBank/DDBJ whole genome shotgun (WGS) entry which is preliminary data.</text>
</comment>
<keyword evidence="1" id="KW-1133">Transmembrane helix</keyword>
<dbReference type="Proteomes" id="UP000294200">
    <property type="component" value="Unassembled WGS sequence"/>
</dbReference>
<evidence type="ECO:0000256" key="1">
    <source>
        <dbReference type="SAM" id="Phobius"/>
    </source>
</evidence>
<name>A0A4R0X9I7_9BURK</name>
<feature type="transmembrane region" description="Helical" evidence="1">
    <location>
        <begin position="239"/>
        <end position="256"/>
    </location>
</feature>
<feature type="transmembrane region" description="Helical" evidence="1">
    <location>
        <begin position="62"/>
        <end position="85"/>
    </location>
</feature>
<dbReference type="InterPro" id="IPR026841">
    <property type="entry name" value="Aur1/Ipt1"/>
</dbReference>
<accession>A0A4R0X9I7</accession>
<keyword evidence="1" id="KW-0812">Transmembrane</keyword>
<organism evidence="3 4">
    <name type="scientific">Paraburkholderia steynii</name>
    <dbReference type="NCBI Taxonomy" id="1245441"/>
    <lineage>
        <taxon>Bacteria</taxon>
        <taxon>Pseudomonadati</taxon>
        <taxon>Pseudomonadota</taxon>
        <taxon>Betaproteobacteria</taxon>
        <taxon>Burkholderiales</taxon>
        <taxon>Burkholderiaceae</taxon>
        <taxon>Paraburkholderia</taxon>
    </lineage>
</organism>
<feature type="transmembrane region" description="Helical" evidence="1">
    <location>
        <begin position="121"/>
        <end position="145"/>
    </location>
</feature>
<feature type="transmembrane region" description="Helical" evidence="1">
    <location>
        <begin position="157"/>
        <end position="180"/>
    </location>
</feature>
<feature type="transmembrane region" description="Helical" evidence="1">
    <location>
        <begin position="22"/>
        <end position="42"/>
    </location>
</feature>
<keyword evidence="4" id="KW-1185">Reference proteome</keyword>
<sequence length="293" mass="32687">MIAAVIAIDVTGLQYTPHRIELAGGLRVLCGFLTVMLALSWITIRTRAGYDRSKWDNRLADLCFTTQWMTAFAAFCTAAGVLSYLSVAADFPLIDGKLVRFDEAVGFDWMAWYLWVRRHHALFTILSLAYSCGFVEAIVVPLILGTTGRRVEMIQHMARTMIATLIAVAVSAVLPAASAYQHFHVVDPGTASTVSHFFPLRERTLNVFDLTDLQGLISMPSMHTAMAILFVWALRRVPLLAFPAAVINAIMIVSTPSQGGHYLTDVATGALLAWMTIWLVNQLRFEDWYLRRF</sequence>
<protein>
    <recommendedName>
        <fullName evidence="2">Inositolphosphotransferase Aur1/Ipt1 domain-containing protein</fullName>
    </recommendedName>
</protein>
<evidence type="ECO:0000313" key="3">
    <source>
        <dbReference type="EMBL" id="TCG06953.1"/>
    </source>
</evidence>
<gene>
    <name evidence="3" type="ORF">BZM27_22855</name>
</gene>
<dbReference type="AlphaFoldDB" id="A0A4R0X9I7"/>
<proteinExistence type="predicted"/>
<keyword evidence="1" id="KW-0472">Membrane</keyword>
<dbReference type="Pfam" id="PF14378">
    <property type="entry name" value="PAP2_3"/>
    <property type="match status" value="1"/>
</dbReference>
<dbReference type="EMBL" id="MWML01000085">
    <property type="protein sequence ID" value="TCG06953.1"/>
    <property type="molecule type" value="Genomic_DNA"/>
</dbReference>
<feature type="transmembrane region" description="Helical" evidence="1">
    <location>
        <begin position="262"/>
        <end position="281"/>
    </location>
</feature>
<dbReference type="Gene3D" id="1.20.144.10">
    <property type="entry name" value="Phosphatidic acid phosphatase type 2/haloperoxidase"/>
    <property type="match status" value="1"/>
</dbReference>
<evidence type="ECO:0000259" key="2">
    <source>
        <dbReference type="Pfam" id="PF14378"/>
    </source>
</evidence>
<dbReference type="GO" id="GO:0016020">
    <property type="term" value="C:membrane"/>
    <property type="evidence" value="ECO:0007669"/>
    <property type="project" value="UniProtKB-SubCell"/>
</dbReference>